<proteinExistence type="predicted"/>
<keyword evidence="2" id="KW-1185">Reference proteome</keyword>
<comment type="caution">
    <text evidence="1">The sequence shown here is derived from an EMBL/GenBank/DDBJ whole genome shotgun (WGS) entry which is preliminary data.</text>
</comment>
<protein>
    <submittedName>
        <fullName evidence="1">Uncharacterized protein</fullName>
    </submittedName>
</protein>
<gene>
    <name evidence="1" type="ORF">CBZ_20150</name>
</gene>
<dbReference type="InterPro" id="IPR036390">
    <property type="entry name" value="WH_DNA-bd_sf"/>
</dbReference>
<reference evidence="1 2" key="1">
    <citation type="submission" date="2019-01" db="EMBL/GenBank/DDBJ databases">
        <title>Draft genome sequence of Cellulomonas takizawaensis strain TKZ-21.</title>
        <authorList>
            <person name="Yamamura H."/>
            <person name="Hayashi T."/>
            <person name="Hamada M."/>
            <person name="Serisawa Y."/>
            <person name="Matsuyama K."/>
            <person name="Nakagawa Y."/>
            <person name="Otoguro M."/>
            <person name="Yanagida F."/>
            <person name="Hayakawa M."/>
        </authorList>
    </citation>
    <scope>NUCLEOTIDE SEQUENCE [LARGE SCALE GENOMIC DNA]</scope>
    <source>
        <strain evidence="1 2">NBRC12680</strain>
    </source>
</reference>
<dbReference type="RefSeq" id="WP_130781563.1">
    <property type="nucleotide sequence ID" value="NZ_BIMR01000153.1"/>
</dbReference>
<organism evidence="1 2">
    <name type="scientific">Cellulomonas biazotea</name>
    <dbReference type="NCBI Taxonomy" id="1709"/>
    <lineage>
        <taxon>Bacteria</taxon>
        <taxon>Bacillati</taxon>
        <taxon>Actinomycetota</taxon>
        <taxon>Actinomycetes</taxon>
        <taxon>Micrococcales</taxon>
        <taxon>Cellulomonadaceae</taxon>
        <taxon>Cellulomonas</taxon>
    </lineage>
</organism>
<name>A0A402DS40_9CELL</name>
<dbReference type="AlphaFoldDB" id="A0A402DS40"/>
<dbReference type="EMBL" id="BIMR01000153">
    <property type="protein sequence ID" value="GCE76959.1"/>
    <property type="molecule type" value="Genomic_DNA"/>
</dbReference>
<evidence type="ECO:0000313" key="1">
    <source>
        <dbReference type="EMBL" id="GCE76959.1"/>
    </source>
</evidence>
<accession>A0A402DS40</accession>
<dbReference type="OrthoDB" id="3568381at2"/>
<dbReference type="Proteomes" id="UP000289954">
    <property type="component" value="Unassembled WGS sequence"/>
</dbReference>
<evidence type="ECO:0000313" key="2">
    <source>
        <dbReference type="Proteomes" id="UP000289954"/>
    </source>
</evidence>
<sequence>MPDPHATSPDLLVLHTLRCVGHATLSRIADAAGLPDDDVESHLIDLAVDGLVTREGGVLGGWGLTEAGRTADAERVAAELDAAGARGVVQAAFDEFLLLNPELLDLCSAWQLRTVDGVPTTNDHTDAGYDDRVLVAFVDLDSRAEPVVAALALALPRFGLYATRLGDALALAQAGARQHLTDSTDSYHAVWFQLHEDLLVTLGQPRW</sequence>
<dbReference type="SUPFAM" id="SSF46785">
    <property type="entry name" value="Winged helix' DNA-binding domain"/>
    <property type="match status" value="1"/>
</dbReference>